<gene>
    <name evidence="1" type="ORF">BLNAU_11667</name>
</gene>
<dbReference type="Proteomes" id="UP001281761">
    <property type="component" value="Unassembled WGS sequence"/>
</dbReference>
<dbReference type="SUPFAM" id="SSF51126">
    <property type="entry name" value="Pectin lyase-like"/>
    <property type="match status" value="1"/>
</dbReference>
<organism evidence="1 2">
    <name type="scientific">Blattamonas nauphoetae</name>
    <dbReference type="NCBI Taxonomy" id="2049346"/>
    <lineage>
        <taxon>Eukaryota</taxon>
        <taxon>Metamonada</taxon>
        <taxon>Preaxostyla</taxon>
        <taxon>Oxymonadida</taxon>
        <taxon>Blattamonas</taxon>
    </lineage>
</organism>
<proteinExistence type="predicted"/>
<dbReference type="InterPro" id="IPR011050">
    <property type="entry name" value="Pectin_lyase_fold/virulence"/>
</dbReference>
<dbReference type="EMBL" id="JARBJD010000092">
    <property type="protein sequence ID" value="KAK2953381.1"/>
    <property type="molecule type" value="Genomic_DNA"/>
</dbReference>
<name>A0ABQ9XS52_9EUKA</name>
<sequence length="1109" mass="118227">MTRIGSIDERSTSTIVLSSVTHLSNSAALPPLVGLFHTSPWLVVDCSQETSSFLPNQQNRISIFGTGLTFESTSLSSGTGPLFSFGLADHASSLPVLGNDVEMETSLSSSSFVNMTSSLRRSSSGQLFGSEVWQRVIGCSMSDSTNHNSGTGMLDANVGGNLVCLNSSFLDCQRSSNDVKDFINENITQTHIGRLNNVTSTVTSISYTLCTFNTMTVAVGENQKGGAAIFLDYTSSSLAVEQCFFHKCSCTGNADDGGALCVVYLQTSKYLVSISDSTFTECTALARLSCCGGAAFIFTPLSITIERCFFEQCQAQYDGALYLGYSPITLSNCAFVLCSAEDFGGAVRIAGELTIDFEYLQFRDCSSAAAPQGRDLNLYNLAPTQITSEMIEFCDSTSGSPNVHFYFADVSNSYIIPQISSKVSISSMSVVFSETQAVVTVSTESAIKGSMGILLNGLNVPRLVHIVFGSEETTSSTGQATVSSGASGMLPNATYIPRSAAIVGYDIPLPSFIAQAEATLLDSNTTEIIVRGQDLVEGSYWMEVWKGSTKWSISLEWQDSTTLRWTAPLYPSTADGRLDYSTKYEVRKVALKQDQQQEEEVVICTVIPFTTPDEPARIEDVDCHLNGARDVAVVELEGVQFVSLGQTVVILGDSGQVSSSGRIFDVTSTKCFVRFLIGAKENSTHVVFGGRYKVVSVGSGDDEIVVNANLFVDIPLPPTITKIDVPVSTSSSSFVLSVEGTYLPSGSTFEVVLNSSHSFSVTFSSDTAGKSVPIAIGGAGQLKYDTAYDLSSVTRKVDGKEDEVVFFSASSFTTPSGPTLSSLSCSLDPSDPDFFVLSLTTSLMPAEDFLLLVTNTASSSEAVSITVPSASLASGSLRVEVYNKTGSLRYDSCYSVSSMTSSASSVVAVVSAESFPTPDSPARIVEVESDLGGESEKSAIMTISGVSLVREKTFTLSLTRIISENELSEDVVEITGTLSGDLDSTSHALTIPIFGCPDSPLAYGCSYRVTDFTVPGMSSKVDDNVDFSVLPEPPRIVSIESRKLNKERTKVEVVMIGRALKSGLGKVGLKGEHGVIDSLEDVVVMNETHCSAEFLAGEEEGVDKVIILQ</sequence>
<evidence type="ECO:0000313" key="2">
    <source>
        <dbReference type="Proteomes" id="UP001281761"/>
    </source>
</evidence>
<reference evidence="1 2" key="1">
    <citation type="journal article" date="2022" name="bioRxiv">
        <title>Genomics of Preaxostyla Flagellates Illuminates Evolutionary Transitions and the Path Towards Mitochondrial Loss.</title>
        <authorList>
            <person name="Novak L.V.F."/>
            <person name="Treitli S.C."/>
            <person name="Pyrih J."/>
            <person name="Halakuc P."/>
            <person name="Pipaliya S.V."/>
            <person name="Vacek V."/>
            <person name="Brzon O."/>
            <person name="Soukal P."/>
            <person name="Eme L."/>
            <person name="Dacks J.B."/>
            <person name="Karnkowska A."/>
            <person name="Elias M."/>
            <person name="Hampl V."/>
        </authorList>
    </citation>
    <scope>NUCLEOTIDE SEQUENCE [LARGE SCALE GENOMIC DNA]</scope>
    <source>
        <strain evidence="1">NAU3</strain>
        <tissue evidence="1">Gut</tissue>
    </source>
</reference>
<protein>
    <submittedName>
        <fullName evidence="1">Uncharacterized protein</fullName>
    </submittedName>
</protein>
<accession>A0ABQ9XS52</accession>
<keyword evidence="2" id="KW-1185">Reference proteome</keyword>
<evidence type="ECO:0000313" key="1">
    <source>
        <dbReference type="EMBL" id="KAK2953381.1"/>
    </source>
</evidence>
<comment type="caution">
    <text evidence="1">The sequence shown here is derived from an EMBL/GenBank/DDBJ whole genome shotgun (WGS) entry which is preliminary data.</text>
</comment>